<dbReference type="InterPro" id="IPR024079">
    <property type="entry name" value="MetalloPept_cat_dom_sf"/>
</dbReference>
<evidence type="ECO:0000256" key="6">
    <source>
        <dbReference type="ARBA" id="ARBA00022833"/>
    </source>
</evidence>
<evidence type="ECO:0000313" key="12">
    <source>
        <dbReference type="Proteomes" id="UP000468735"/>
    </source>
</evidence>
<evidence type="ECO:0000313" key="11">
    <source>
        <dbReference type="EMBL" id="KAB2345994.1"/>
    </source>
</evidence>
<keyword evidence="4" id="KW-0732">Signal</keyword>
<name>A0A6H9YMS0_9ACTN</name>
<dbReference type="SUPFAM" id="SSF55486">
    <property type="entry name" value="Metalloproteases ('zincins'), catalytic domain"/>
    <property type="match status" value="1"/>
</dbReference>
<dbReference type="OrthoDB" id="6278496at2"/>
<dbReference type="Pfam" id="PF05572">
    <property type="entry name" value="Peptidase_M43"/>
    <property type="match status" value="1"/>
</dbReference>
<dbReference type="GO" id="GO:0046872">
    <property type="term" value="F:metal ion binding"/>
    <property type="evidence" value="ECO:0007669"/>
    <property type="project" value="UniProtKB-KW"/>
</dbReference>
<dbReference type="GO" id="GO:0006508">
    <property type="term" value="P:proteolysis"/>
    <property type="evidence" value="ECO:0007669"/>
    <property type="project" value="UniProtKB-KW"/>
</dbReference>
<reference evidence="11 12" key="1">
    <citation type="submission" date="2019-09" db="EMBL/GenBank/DDBJ databases">
        <title>Actinomadura physcomitrii sp. nov., a novel actinomycete isolated from moss [Physcomitrium sphaericum (Ludw) Fuernr].</title>
        <authorList>
            <person name="Zhuang X."/>
            <person name="Liu C."/>
        </authorList>
    </citation>
    <scope>NUCLEOTIDE SEQUENCE [LARGE SCALE GENOMIC DNA]</scope>
    <source>
        <strain evidence="11 12">HMC1</strain>
    </source>
</reference>
<gene>
    <name evidence="11" type="ORF">F8566_25075</name>
</gene>
<dbReference type="EMBL" id="WBMT01000012">
    <property type="protein sequence ID" value="KAB2345994.1"/>
    <property type="molecule type" value="Genomic_DNA"/>
</dbReference>
<organism evidence="11 12">
    <name type="scientific">Actinomadura rudentiformis</name>
    <dbReference type="NCBI Taxonomy" id="359158"/>
    <lineage>
        <taxon>Bacteria</taxon>
        <taxon>Bacillati</taxon>
        <taxon>Actinomycetota</taxon>
        <taxon>Actinomycetes</taxon>
        <taxon>Streptosporangiales</taxon>
        <taxon>Thermomonosporaceae</taxon>
        <taxon>Actinomadura</taxon>
    </lineage>
</organism>
<evidence type="ECO:0000256" key="3">
    <source>
        <dbReference type="ARBA" id="ARBA00022723"/>
    </source>
</evidence>
<keyword evidence="6" id="KW-0862">Zinc</keyword>
<protein>
    <submittedName>
        <fullName evidence="11">Zinc metalloprotease</fullName>
    </submittedName>
</protein>
<keyword evidence="2 11" id="KW-0645">Protease</keyword>
<dbReference type="PANTHER" id="PTHR47466:SF1">
    <property type="entry name" value="METALLOPROTEASE MEP1 (AFU_ORTHOLOGUE AFUA_1G07730)-RELATED"/>
    <property type="match status" value="1"/>
</dbReference>
<dbReference type="Gene3D" id="3.40.390.10">
    <property type="entry name" value="Collagenase (Catalytic Domain)"/>
    <property type="match status" value="1"/>
</dbReference>
<evidence type="ECO:0000259" key="10">
    <source>
        <dbReference type="Pfam" id="PF05572"/>
    </source>
</evidence>
<accession>A0A6H9YMS0</accession>
<evidence type="ECO:0000256" key="7">
    <source>
        <dbReference type="ARBA" id="ARBA00023049"/>
    </source>
</evidence>
<evidence type="ECO:0000256" key="4">
    <source>
        <dbReference type="ARBA" id="ARBA00022729"/>
    </source>
</evidence>
<evidence type="ECO:0000256" key="1">
    <source>
        <dbReference type="ARBA" id="ARBA00008721"/>
    </source>
</evidence>
<comment type="caution">
    <text evidence="11">The sequence shown here is derived from an EMBL/GenBank/DDBJ whole genome shotgun (WGS) entry which is preliminary data.</text>
</comment>
<feature type="region of interest" description="Disordered" evidence="9">
    <location>
        <begin position="252"/>
        <end position="274"/>
    </location>
</feature>
<dbReference type="RefSeq" id="WP_151564026.1">
    <property type="nucleotide sequence ID" value="NZ_WBMT01000012.1"/>
</dbReference>
<dbReference type="Proteomes" id="UP000468735">
    <property type="component" value="Unassembled WGS sequence"/>
</dbReference>
<evidence type="ECO:0000256" key="5">
    <source>
        <dbReference type="ARBA" id="ARBA00022801"/>
    </source>
</evidence>
<keyword evidence="3" id="KW-0479">Metal-binding</keyword>
<dbReference type="CDD" id="cd04275">
    <property type="entry name" value="ZnMc_pappalysin_like"/>
    <property type="match status" value="1"/>
</dbReference>
<keyword evidence="7 11" id="KW-0482">Metalloprotease</keyword>
<dbReference type="AlphaFoldDB" id="A0A6H9YMS0"/>
<dbReference type="InterPro" id="IPR008754">
    <property type="entry name" value="Peptidase_M43"/>
</dbReference>
<comment type="similarity">
    <text evidence="1">Belongs to the peptidase M43B family.</text>
</comment>
<feature type="domain" description="Peptidase M43 pregnancy-associated plasma-A" evidence="10">
    <location>
        <begin position="162"/>
        <end position="246"/>
    </location>
</feature>
<proteinExistence type="inferred from homology"/>
<keyword evidence="12" id="KW-1185">Reference proteome</keyword>
<evidence type="ECO:0000256" key="2">
    <source>
        <dbReference type="ARBA" id="ARBA00022670"/>
    </source>
</evidence>
<evidence type="ECO:0000256" key="8">
    <source>
        <dbReference type="ARBA" id="ARBA00023157"/>
    </source>
</evidence>
<sequence>MLADLRRTLRARYGVDERALDSMRNSARRRAARIVVPVRLHVIKAGNQGRLTGAVVRRLIATLNEAYGGQKGGADTGVSFRLEKYGVRDNPSWFRAPQRHEAAMKKALRRGGAGTLNLYTAAVGSDMLGFSTFPQWYRKQPRNDGVVVDYRSMPGGSFRHFNFGYTAVHEIGHWLGLFHTFENACEHPGDGVADTPFEAGPVEKCPLLRDTCLQLGTDPVHNFMNYGWDDCMHEFTPGQGRRIRAAWAAYRAPGHQSERRHSGPTGARSVSGAR</sequence>
<dbReference type="PANTHER" id="PTHR47466">
    <property type="match status" value="1"/>
</dbReference>
<keyword evidence="8" id="KW-1015">Disulfide bond</keyword>
<keyword evidence="5" id="KW-0378">Hydrolase</keyword>
<dbReference type="GO" id="GO:0008237">
    <property type="term" value="F:metallopeptidase activity"/>
    <property type="evidence" value="ECO:0007669"/>
    <property type="project" value="UniProtKB-KW"/>
</dbReference>
<evidence type="ECO:0000256" key="9">
    <source>
        <dbReference type="SAM" id="MobiDB-lite"/>
    </source>
</evidence>